<evidence type="ECO:0000313" key="2">
    <source>
        <dbReference type="Proteomes" id="UP000015524"/>
    </source>
</evidence>
<dbReference type="EMBL" id="ATIB01000020">
    <property type="protein sequence ID" value="EQB05876.1"/>
    <property type="molecule type" value="Genomic_DNA"/>
</dbReference>
<name>T0GPT0_9SPHN</name>
<dbReference type="Proteomes" id="UP000015524">
    <property type="component" value="Unassembled WGS sequence"/>
</dbReference>
<organism evidence="1 2">
    <name type="scientific">Sphingobium baderi LL03</name>
    <dbReference type="NCBI Taxonomy" id="1114964"/>
    <lineage>
        <taxon>Bacteria</taxon>
        <taxon>Pseudomonadati</taxon>
        <taxon>Pseudomonadota</taxon>
        <taxon>Alphaproteobacteria</taxon>
        <taxon>Sphingomonadales</taxon>
        <taxon>Sphingomonadaceae</taxon>
        <taxon>Sphingobium</taxon>
    </lineage>
</organism>
<keyword evidence="2" id="KW-1185">Reference proteome</keyword>
<accession>T0GPT0</accession>
<comment type="caution">
    <text evidence="1">The sequence shown here is derived from an EMBL/GenBank/DDBJ whole genome shotgun (WGS) entry which is preliminary data.</text>
</comment>
<sequence length="74" mass="7647">MGDRMRCLAITTHAVALDGMDVFGSAGGGEAGALAVDSVHRGQCFPQNLSIRRSALRCPTAAIDGTMRKNAALS</sequence>
<gene>
    <name evidence="1" type="ORF">L485_01675</name>
</gene>
<dbReference type="AlphaFoldDB" id="T0GPT0"/>
<dbReference type="PATRIC" id="fig|1114964.8.peg.4161"/>
<evidence type="ECO:0000313" key="1">
    <source>
        <dbReference type="EMBL" id="EQB05876.1"/>
    </source>
</evidence>
<protein>
    <submittedName>
        <fullName evidence="1">Uncharacterized protein</fullName>
    </submittedName>
</protein>
<proteinExistence type="predicted"/>
<reference evidence="1 2" key="1">
    <citation type="journal article" date="2013" name="Genome Announc.">
        <title>Draft Genome Sequence of a Hexachlorocyclohexane-Degrading Bacterium, Sphingobium baderi Strain LL03T.</title>
        <authorList>
            <person name="Kaur J."/>
            <person name="Verma H."/>
            <person name="Tripathi C."/>
            <person name="Khurana J.P."/>
            <person name="Lal R."/>
        </authorList>
    </citation>
    <scope>NUCLEOTIDE SEQUENCE [LARGE SCALE GENOMIC DNA]</scope>
    <source>
        <strain evidence="1 2">LL03</strain>
    </source>
</reference>